<dbReference type="PANTHER" id="PTHR40942">
    <property type="match status" value="1"/>
</dbReference>
<dbReference type="EC" id="3.6.1.41" evidence="3"/>
<dbReference type="GO" id="GO:0008803">
    <property type="term" value="F:bis(5'-nucleosyl)-tetraphosphatase (symmetrical) activity"/>
    <property type="evidence" value="ECO:0007669"/>
    <property type="project" value="UniProtKB-EC"/>
</dbReference>
<comment type="caution">
    <text evidence="10">The sequence shown here is derived from an EMBL/GenBank/DDBJ whole genome shotgun (WGS) entry which is preliminary data.</text>
</comment>
<dbReference type="Gene3D" id="3.60.21.10">
    <property type="match status" value="1"/>
</dbReference>
<dbReference type="Proteomes" id="UP000461670">
    <property type="component" value="Unassembled WGS sequence"/>
</dbReference>
<comment type="catalytic activity">
    <reaction evidence="8">
        <text>P(1),P(4)-bis(5'-adenosyl) tetraphosphate + H2O = 2 ADP + 2 H(+)</text>
        <dbReference type="Rhea" id="RHEA:24252"/>
        <dbReference type="ChEBI" id="CHEBI:15377"/>
        <dbReference type="ChEBI" id="CHEBI:15378"/>
        <dbReference type="ChEBI" id="CHEBI:58141"/>
        <dbReference type="ChEBI" id="CHEBI:456216"/>
        <dbReference type="EC" id="3.6.1.41"/>
    </reaction>
</comment>
<evidence type="ECO:0000256" key="1">
    <source>
        <dbReference type="ARBA" id="ARBA00003413"/>
    </source>
</evidence>
<reference evidence="11" key="1">
    <citation type="journal article" date="2020" name="MBio">
        <title>Horizontal gene transfer to a defensive symbiont with a reduced genome amongst a multipartite beetle microbiome.</title>
        <authorList>
            <person name="Waterworth S.C."/>
            <person name="Florez L.V."/>
            <person name="Rees E.R."/>
            <person name="Hertweck C."/>
            <person name="Kaltenpoth M."/>
            <person name="Kwan J.C."/>
        </authorList>
    </citation>
    <scope>NUCLEOTIDE SEQUENCE [LARGE SCALE GENOMIC DNA]</scope>
</reference>
<evidence type="ECO:0000259" key="9">
    <source>
        <dbReference type="Pfam" id="PF00149"/>
    </source>
</evidence>
<proteinExistence type="inferred from homology"/>
<organism evidence="10 11">
    <name type="scientific">Paracidovorax wautersii</name>
    <dbReference type="NCBI Taxonomy" id="1177982"/>
    <lineage>
        <taxon>Bacteria</taxon>
        <taxon>Pseudomonadati</taxon>
        <taxon>Pseudomonadota</taxon>
        <taxon>Betaproteobacteria</taxon>
        <taxon>Burkholderiales</taxon>
        <taxon>Comamonadaceae</taxon>
        <taxon>Paracidovorax</taxon>
    </lineage>
</organism>
<accession>A0A7V8FNF8</accession>
<dbReference type="InterPro" id="IPR029052">
    <property type="entry name" value="Metallo-depent_PP-like"/>
</dbReference>
<evidence type="ECO:0000256" key="2">
    <source>
        <dbReference type="ARBA" id="ARBA00005419"/>
    </source>
</evidence>
<dbReference type="InterPro" id="IPR004843">
    <property type="entry name" value="Calcineurin-like_PHP"/>
</dbReference>
<dbReference type="CDD" id="cd07422">
    <property type="entry name" value="MPP_ApaH"/>
    <property type="match status" value="1"/>
</dbReference>
<dbReference type="InterPro" id="IPR004617">
    <property type="entry name" value="ApaH"/>
</dbReference>
<dbReference type="PIRSF" id="PIRSF000903">
    <property type="entry name" value="B5n-ttraPtase_sm"/>
    <property type="match status" value="1"/>
</dbReference>
<keyword evidence="4" id="KW-0378">Hydrolase</keyword>
<name>A0A7V8FNF8_9BURK</name>
<gene>
    <name evidence="10" type="primary">apaH</name>
    <name evidence="10" type="ORF">GAK30_02190</name>
</gene>
<dbReference type="EMBL" id="WNDQ01000028">
    <property type="protein sequence ID" value="KAF1020911.1"/>
    <property type="molecule type" value="Genomic_DNA"/>
</dbReference>
<evidence type="ECO:0000256" key="7">
    <source>
        <dbReference type="ARBA" id="ARBA00033210"/>
    </source>
</evidence>
<comment type="similarity">
    <text evidence="2">Belongs to the Ap4A hydrolase family.</text>
</comment>
<evidence type="ECO:0000256" key="3">
    <source>
        <dbReference type="ARBA" id="ARBA00012506"/>
    </source>
</evidence>
<evidence type="ECO:0000256" key="8">
    <source>
        <dbReference type="ARBA" id="ARBA00049417"/>
    </source>
</evidence>
<evidence type="ECO:0000256" key="4">
    <source>
        <dbReference type="ARBA" id="ARBA00022801"/>
    </source>
</evidence>
<dbReference type="NCBIfam" id="NF001204">
    <property type="entry name" value="PRK00166.1"/>
    <property type="match status" value="1"/>
</dbReference>
<protein>
    <recommendedName>
        <fullName evidence="3">bis(5'-nucleosyl)-tetraphosphatase (symmetrical)</fullName>
        <ecNumber evidence="3">3.6.1.41</ecNumber>
    </recommendedName>
    <alternativeName>
        <fullName evidence="6">Ap4A hydrolase</fullName>
    </alternativeName>
    <alternativeName>
        <fullName evidence="5">Diadenosine 5',5'''-P1,P4-tetraphosphate pyrophosphohydrolase</fullName>
    </alternativeName>
    <alternativeName>
        <fullName evidence="7">Diadenosine tetraphosphatase</fullName>
    </alternativeName>
</protein>
<evidence type="ECO:0000256" key="5">
    <source>
        <dbReference type="ARBA" id="ARBA00031248"/>
    </source>
</evidence>
<sequence length="278" mass="30297">MALYCIGDIQGCDAPLGRLLADLDFSPSRDTLYVLGDLVNRGPASAAVLRRFMALDGAAHCLLGNHDLHLLAMAHGIRPAHRHDTLTHLLDAPDREPMLQWLRHQRLALHAHGVLMVHAGVLPAWTVDQTLALAGEVEAALQAPSFVDFLRHMYGNEPAAWDDDLQGADRLRVVVNALTRLRFCTPQGVMDFDAKEGLDTAPAGCVPWFDVPGRRTAGDTIAFGHWSTLGWQPQRQDILSLDTGCVWGGCLSAAEISAGGQLLRLVQTRCEQAQKPGR</sequence>
<dbReference type="AlphaFoldDB" id="A0A7V8FNF8"/>
<dbReference type="SUPFAM" id="SSF56300">
    <property type="entry name" value="Metallo-dependent phosphatases"/>
    <property type="match status" value="1"/>
</dbReference>
<dbReference type="Pfam" id="PF00149">
    <property type="entry name" value="Metallophos"/>
    <property type="match status" value="1"/>
</dbReference>
<evidence type="ECO:0000256" key="6">
    <source>
        <dbReference type="ARBA" id="ARBA00032248"/>
    </source>
</evidence>
<evidence type="ECO:0000313" key="10">
    <source>
        <dbReference type="EMBL" id="KAF1020911.1"/>
    </source>
</evidence>
<comment type="function">
    <text evidence="1">Hydrolyzes diadenosine 5',5'''-P1,P4-tetraphosphate to yield ADP.</text>
</comment>
<feature type="domain" description="Calcineurin-like phosphoesterase" evidence="9">
    <location>
        <begin position="3"/>
        <end position="122"/>
    </location>
</feature>
<dbReference type="PANTHER" id="PTHR40942:SF4">
    <property type="entry name" value="CYTOCHROME C5"/>
    <property type="match status" value="1"/>
</dbReference>
<evidence type="ECO:0000313" key="11">
    <source>
        <dbReference type="Proteomes" id="UP000461670"/>
    </source>
</evidence>
<dbReference type="NCBIfam" id="TIGR00668">
    <property type="entry name" value="apaH"/>
    <property type="match status" value="1"/>
</dbReference>